<dbReference type="Pfam" id="PF19700">
    <property type="entry name" value="DUF6198"/>
    <property type="match status" value="1"/>
</dbReference>
<dbReference type="RefSeq" id="WP_244903661.1">
    <property type="nucleotide sequence ID" value="NZ_OBQK01000001.1"/>
</dbReference>
<dbReference type="PANTHER" id="PTHR40078:SF1">
    <property type="entry name" value="INTEGRAL MEMBRANE PROTEIN"/>
    <property type="match status" value="1"/>
</dbReference>
<dbReference type="Proteomes" id="UP000219688">
    <property type="component" value="Unassembled WGS sequence"/>
</dbReference>
<sequence length="236" mass="24772">MNALSMTAERARARAADPRRQLTGHGPLEQLRAGRLGRRLPQLLVGLVLYAVSMALLVRGTLGVMPWDVLHQGVARHVPLTFGQVVIAVSVVVLLMWIPIRQAPGLGTVANAVLIGIVVDPAIALIPAVDGLAPRLLLVVAGLLLNGMATAMYIGAQLGPGPRDGLMTGLARRTGRSIRLVRTSLEVAVVLVGWALGGVLGLATVAYALVIGPITQAMLPWFVVPLEPVSGSGERR</sequence>
<accession>A0A285VEW4</accession>
<name>A0A285VEW4_9MICO</name>
<feature type="transmembrane region" description="Helical" evidence="1">
    <location>
        <begin position="78"/>
        <end position="97"/>
    </location>
</feature>
<feature type="transmembrane region" description="Helical" evidence="1">
    <location>
        <begin position="109"/>
        <end position="129"/>
    </location>
</feature>
<dbReference type="PANTHER" id="PTHR40078">
    <property type="entry name" value="INTEGRAL MEMBRANE PROTEIN-RELATED"/>
    <property type="match status" value="1"/>
</dbReference>
<dbReference type="AlphaFoldDB" id="A0A285VEW4"/>
<protein>
    <submittedName>
        <fullName evidence="2">Uncharacterized membrane protein YczE</fullName>
    </submittedName>
</protein>
<evidence type="ECO:0000313" key="3">
    <source>
        <dbReference type="Proteomes" id="UP000219688"/>
    </source>
</evidence>
<feature type="transmembrane region" description="Helical" evidence="1">
    <location>
        <begin position="135"/>
        <end position="159"/>
    </location>
</feature>
<keyword evidence="1" id="KW-0812">Transmembrane</keyword>
<keyword evidence="3" id="KW-1185">Reference proteome</keyword>
<organism evidence="2 3">
    <name type="scientific">Ornithinimicrobium cerasi</name>
    <dbReference type="NCBI Taxonomy" id="2248773"/>
    <lineage>
        <taxon>Bacteria</taxon>
        <taxon>Bacillati</taxon>
        <taxon>Actinomycetota</taxon>
        <taxon>Actinomycetes</taxon>
        <taxon>Micrococcales</taxon>
        <taxon>Ornithinimicrobiaceae</taxon>
        <taxon>Ornithinimicrobium</taxon>
    </lineage>
</organism>
<dbReference type="InterPro" id="IPR038750">
    <property type="entry name" value="YczE/YyaS-like"/>
</dbReference>
<evidence type="ECO:0000256" key="1">
    <source>
        <dbReference type="SAM" id="Phobius"/>
    </source>
</evidence>
<reference evidence="3" key="1">
    <citation type="submission" date="2017-08" db="EMBL/GenBank/DDBJ databases">
        <authorList>
            <person name="Varghese N."/>
            <person name="Submissions S."/>
        </authorList>
    </citation>
    <scope>NUCLEOTIDE SEQUENCE [LARGE SCALE GENOMIC DNA]</scope>
    <source>
        <strain evidence="3">USBA17B2</strain>
    </source>
</reference>
<proteinExistence type="predicted"/>
<keyword evidence="1" id="KW-0472">Membrane</keyword>
<feature type="transmembrane region" description="Helical" evidence="1">
    <location>
        <begin position="40"/>
        <end position="58"/>
    </location>
</feature>
<keyword evidence="1" id="KW-1133">Transmembrane helix</keyword>
<feature type="transmembrane region" description="Helical" evidence="1">
    <location>
        <begin position="180"/>
        <end position="200"/>
    </location>
</feature>
<evidence type="ECO:0000313" key="2">
    <source>
        <dbReference type="EMBL" id="SOC52645.1"/>
    </source>
</evidence>
<dbReference type="EMBL" id="OBQK01000001">
    <property type="protein sequence ID" value="SOC52645.1"/>
    <property type="molecule type" value="Genomic_DNA"/>
</dbReference>
<gene>
    <name evidence="2" type="ORF">SAMN05421879_101752</name>
</gene>